<evidence type="ECO:0000259" key="3">
    <source>
        <dbReference type="PROSITE" id="PS51078"/>
    </source>
</evidence>
<keyword evidence="5" id="KW-1185">Reference proteome</keyword>
<dbReference type="InterPro" id="IPR036390">
    <property type="entry name" value="WH_DNA-bd_sf"/>
</dbReference>
<feature type="domain" description="IclR-ED" evidence="3">
    <location>
        <begin position="67"/>
        <end position="253"/>
    </location>
</feature>
<dbReference type="InterPro" id="IPR029016">
    <property type="entry name" value="GAF-like_dom_sf"/>
</dbReference>
<accession>A0A1Z9Z1T3</accession>
<organism evidence="4 5">
    <name type="scientific">Acinetobacter populi</name>
    <dbReference type="NCBI Taxonomy" id="1582270"/>
    <lineage>
        <taxon>Bacteria</taxon>
        <taxon>Pseudomonadati</taxon>
        <taxon>Pseudomonadota</taxon>
        <taxon>Gammaproteobacteria</taxon>
        <taxon>Moraxellales</taxon>
        <taxon>Moraxellaceae</taxon>
        <taxon>Acinetobacter</taxon>
    </lineage>
</organism>
<dbReference type="Proteomes" id="UP000196536">
    <property type="component" value="Unassembled WGS sequence"/>
</dbReference>
<dbReference type="EMBL" id="NEXX01000001">
    <property type="protein sequence ID" value="OUY08448.1"/>
    <property type="molecule type" value="Genomic_DNA"/>
</dbReference>
<dbReference type="PANTHER" id="PTHR30136:SF24">
    <property type="entry name" value="HTH-TYPE TRANSCRIPTIONAL REPRESSOR ALLR"/>
    <property type="match status" value="1"/>
</dbReference>
<evidence type="ECO:0000256" key="1">
    <source>
        <dbReference type="ARBA" id="ARBA00023015"/>
    </source>
</evidence>
<dbReference type="PROSITE" id="PS51078">
    <property type="entry name" value="ICLR_ED"/>
    <property type="match status" value="1"/>
</dbReference>
<dbReference type="Gene3D" id="1.10.10.10">
    <property type="entry name" value="Winged helix-like DNA-binding domain superfamily/Winged helix DNA-binding domain"/>
    <property type="match status" value="1"/>
</dbReference>
<dbReference type="OrthoDB" id="31778at2"/>
<dbReference type="Gene3D" id="3.30.450.40">
    <property type="match status" value="1"/>
</dbReference>
<evidence type="ECO:0000256" key="2">
    <source>
        <dbReference type="ARBA" id="ARBA00023163"/>
    </source>
</evidence>
<name>A0A1Z9Z1T3_9GAMM</name>
<dbReference type="GO" id="GO:0045892">
    <property type="term" value="P:negative regulation of DNA-templated transcription"/>
    <property type="evidence" value="ECO:0007669"/>
    <property type="project" value="TreeGrafter"/>
</dbReference>
<dbReference type="GO" id="GO:0003677">
    <property type="term" value="F:DNA binding"/>
    <property type="evidence" value="ECO:0007669"/>
    <property type="project" value="TreeGrafter"/>
</dbReference>
<dbReference type="SUPFAM" id="SSF55781">
    <property type="entry name" value="GAF domain-like"/>
    <property type="match status" value="1"/>
</dbReference>
<keyword evidence="1" id="KW-0805">Transcription regulation</keyword>
<dbReference type="InterPro" id="IPR036388">
    <property type="entry name" value="WH-like_DNA-bd_sf"/>
</dbReference>
<protein>
    <submittedName>
        <fullName evidence="4">Transcriptional regulator</fullName>
    </submittedName>
</protein>
<dbReference type="PANTHER" id="PTHR30136">
    <property type="entry name" value="HELIX-TURN-HELIX TRANSCRIPTIONAL REGULATOR, ICLR FAMILY"/>
    <property type="match status" value="1"/>
</dbReference>
<evidence type="ECO:0000313" key="4">
    <source>
        <dbReference type="EMBL" id="OUY08448.1"/>
    </source>
</evidence>
<dbReference type="InterPro" id="IPR050707">
    <property type="entry name" value="HTH_MetabolicPath_Reg"/>
</dbReference>
<gene>
    <name evidence="4" type="ORF">CAP51_02190</name>
</gene>
<dbReference type="AlphaFoldDB" id="A0A1Z9Z1T3"/>
<proteinExistence type="predicted"/>
<dbReference type="RefSeq" id="WP_087619116.1">
    <property type="nucleotide sequence ID" value="NZ_JAKVJF010000001.1"/>
</dbReference>
<reference evidence="4 5" key="1">
    <citation type="submission" date="2017-05" db="EMBL/GenBank/DDBJ databases">
        <title>Acinetobacter populi ANC 5415 (= PBJ7), whole genome shotgun sequencing project.</title>
        <authorList>
            <person name="Nemec A."/>
            <person name="Radolfova-Krizova L."/>
        </authorList>
    </citation>
    <scope>NUCLEOTIDE SEQUENCE [LARGE SCALE GENOMIC DNA]</scope>
    <source>
        <strain evidence="4 5">PBJ7</strain>
    </source>
</reference>
<dbReference type="InterPro" id="IPR014757">
    <property type="entry name" value="Tscrpt_reg_IclR_C"/>
</dbReference>
<dbReference type="GO" id="GO:0003700">
    <property type="term" value="F:DNA-binding transcription factor activity"/>
    <property type="evidence" value="ECO:0007669"/>
    <property type="project" value="TreeGrafter"/>
</dbReference>
<evidence type="ECO:0000313" key="5">
    <source>
        <dbReference type="Proteomes" id="UP000196536"/>
    </source>
</evidence>
<dbReference type="SUPFAM" id="SSF46785">
    <property type="entry name" value="Winged helix' DNA-binding domain"/>
    <property type="match status" value="1"/>
</dbReference>
<keyword evidence="2" id="KW-0804">Transcription</keyword>
<comment type="caution">
    <text evidence="4">The sequence shown here is derived from an EMBL/GenBank/DDBJ whole genome shotgun (WGS) entry which is preliminary data.</text>
</comment>
<sequence length="257" mass="28998">MSTSSFSKILTILDLFSIRQSVINVDMICLELGVSKPMGYRYLKELVDAGLLKKATGNVGDYVLGSKVAVLDYISRTTDPLIKMCIPMMQEVVQRTEMLCLLTALDGQHCIDVHHESFIHNEHLMYGRGCPRPLTAGSSAKIILAYLSKKQQIEYYHFLAEDLQHSGFAKDEQEFIQLMRQVKKQGYYVSNGELSPNVSSLSVPLRYSHKEAPLALTIVASSNRFEFMNIDKIAVMLKQLTQVIEQKSLEIEAEPVF</sequence>
<dbReference type="Pfam" id="PF01614">
    <property type="entry name" value="IclR_C"/>
    <property type="match status" value="1"/>
</dbReference>